<dbReference type="CDD" id="cd02440">
    <property type="entry name" value="AdoMet_MTases"/>
    <property type="match status" value="1"/>
</dbReference>
<feature type="domain" description="HTH cro/C1-type" evidence="2">
    <location>
        <begin position="9"/>
        <end position="63"/>
    </location>
</feature>
<gene>
    <name evidence="3" type="ORF">EDC18_102217</name>
</gene>
<dbReference type="InterPro" id="IPR001387">
    <property type="entry name" value="Cro/C1-type_HTH"/>
</dbReference>
<dbReference type="SMART" id="SM00530">
    <property type="entry name" value="HTH_XRE"/>
    <property type="match status" value="1"/>
</dbReference>
<comment type="caution">
    <text evidence="3">The sequence shown here is derived from an EMBL/GenBank/DDBJ whole genome shotgun (WGS) entry which is preliminary data.</text>
</comment>
<dbReference type="Gene3D" id="3.40.50.150">
    <property type="entry name" value="Vaccinia Virus protein VP39"/>
    <property type="match status" value="1"/>
</dbReference>
<evidence type="ECO:0000256" key="1">
    <source>
        <dbReference type="ARBA" id="ARBA00023125"/>
    </source>
</evidence>
<dbReference type="RefSeq" id="WP_132250418.1">
    <property type="nucleotide sequence ID" value="NZ_SMAL01000002.1"/>
</dbReference>
<dbReference type="Proteomes" id="UP000294902">
    <property type="component" value="Unassembled WGS sequence"/>
</dbReference>
<dbReference type="Pfam" id="PF03848">
    <property type="entry name" value="TehB"/>
    <property type="match status" value="1"/>
</dbReference>
<keyword evidence="4" id="KW-1185">Reference proteome</keyword>
<dbReference type="SUPFAM" id="SSF53335">
    <property type="entry name" value="S-adenosyl-L-methionine-dependent methyltransferases"/>
    <property type="match status" value="1"/>
</dbReference>
<organism evidence="3 4">
    <name type="scientific">Natranaerovirga pectinivora</name>
    <dbReference type="NCBI Taxonomy" id="682400"/>
    <lineage>
        <taxon>Bacteria</taxon>
        <taxon>Bacillati</taxon>
        <taxon>Bacillota</taxon>
        <taxon>Clostridia</taxon>
        <taxon>Lachnospirales</taxon>
        <taxon>Natranaerovirgaceae</taxon>
        <taxon>Natranaerovirga</taxon>
    </lineage>
</organism>
<evidence type="ECO:0000313" key="3">
    <source>
        <dbReference type="EMBL" id="TCT16200.1"/>
    </source>
</evidence>
<evidence type="ECO:0000259" key="2">
    <source>
        <dbReference type="PROSITE" id="PS50943"/>
    </source>
</evidence>
<dbReference type="GO" id="GO:0003677">
    <property type="term" value="F:DNA binding"/>
    <property type="evidence" value="ECO:0007669"/>
    <property type="project" value="UniProtKB-KW"/>
</dbReference>
<dbReference type="Gene3D" id="1.10.260.40">
    <property type="entry name" value="lambda repressor-like DNA-binding domains"/>
    <property type="match status" value="1"/>
</dbReference>
<protein>
    <submittedName>
        <fullName evidence="3">Helix-turn-helix protein</fullName>
    </submittedName>
</protein>
<dbReference type="CDD" id="cd00093">
    <property type="entry name" value="HTH_XRE"/>
    <property type="match status" value="1"/>
</dbReference>
<dbReference type="PANTHER" id="PTHR46558">
    <property type="entry name" value="TRACRIPTIONAL REGULATORY PROTEIN-RELATED-RELATED"/>
    <property type="match status" value="1"/>
</dbReference>
<sequence>MKNIVGENIARYRKDMGLTQEEIATKLNITCQAVSKWEKGHSSPDISLLPSLASIFSVSIDKIMGYSHNFDSRSYYEDHYNKEEYFWGVTPSTMCLKVLELLPPTKPLKLLDIGCGEGKDAVFFARCGYSVSAFDISNAGIEKTKRLADKANVYVDVFKANIWDFRLEQKFDILFSSGVLHYIKPELKEEIFLNYKEYTQTNGLNAMHCLVDKPFIREIPGKKSHSQHWKSGQLLSLYDDWYIEGCEEYVFDCHSGGVSHKHAGNRVFARKISHLE</sequence>
<dbReference type="PROSITE" id="PS50943">
    <property type="entry name" value="HTH_CROC1"/>
    <property type="match status" value="1"/>
</dbReference>
<proteinExistence type="predicted"/>
<dbReference type="InterPro" id="IPR015985">
    <property type="entry name" value="TehB-like_dom"/>
</dbReference>
<dbReference type="OrthoDB" id="9804312at2"/>
<dbReference type="EMBL" id="SMAL01000002">
    <property type="protein sequence ID" value="TCT16200.1"/>
    <property type="molecule type" value="Genomic_DNA"/>
</dbReference>
<dbReference type="Pfam" id="PF01381">
    <property type="entry name" value="HTH_3"/>
    <property type="match status" value="1"/>
</dbReference>
<accession>A0A4R3MNT8</accession>
<name>A0A4R3MNT8_9FIRM</name>
<dbReference type="InterPro" id="IPR010982">
    <property type="entry name" value="Lambda_DNA-bd_dom_sf"/>
</dbReference>
<reference evidence="3 4" key="1">
    <citation type="submission" date="2019-03" db="EMBL/GenBank/DDBJ databases">
        <title>Genomic Encyclopedia of Type Strains, Phase IV (KMG-IV): sequencing the most valuable type-strain genomes for metagenomic binning, comparative biology and taxonomic classification.</title>
        <authorList>
            <person name="Goeker M."/>
        </authorList>
    </citation>
    <scope>NUCLEOTIDE SEQUENCE [LARGE SCALE GENOMIC DNA]</scope>
    <source>
        <strain evidence="3 4">DSM 24629</strain>
    </source>
</reference>
<keyword evidence="1" id="KW-0238">DNA-binding</keyword>
<dbReference type="SUPFAM" id="SSF47413">
    <property type="entry name" value="lambda repressor-like DNA-binding domains"/>
    <property type="match status" value="1"/>
</dbReference>
<evidence type="ECO:0000313" key="4">
    <source>
        <dbReference type="Proteomes" id="UP000294902"/>
    </source>
</evidence>
<dbReference type="InterPro" id="IPR029063">
    <property type="entry name" value="SAM-dependent_MTases_sf"/>
</dbReference>
<dbReference type="AlphaFoldDB" id="A0A4R3MNT8"/>
<dbReference type="PANTHER" id="PTHR46558:SF11">
    <property type="entry name" value="HTH-TYPE TRANSCRIPTIONAL REGULATOR XRE"/>
    <property type="match status" value="1"/>
</dbReference>